<dbReference type="Proteomes" id="UP001161017">
    <property type="component" value="Unassembled WGS sequence"/>
</dbReference>
<comment type="caution">
    <text evidence="1">The sequence shown here is derived from an EMBL/GenBank/DDBJ whole genome shotgun (WGS) entry which is preliminary data.</text>
</comment>
<proteinExistence type="predicted"/>
<sequence length="106" mass="11865">MFLDKLNARVSLADLLSLLKSYHLFSLEVRIRLSDYFPVLDIFTQLNCGLEDFMSGVSTLDKILLTTMTGPRIGSSRGQIEDQFASIVNPITQLVYGLLAFNSSQM</sequence>
<name>A0AA43QLM2_9LECA</name>
<gene>
    <name evidence="1" type="ORF">OHK93_006864</name>
</gene>
<protein>
    <submittedName>
        <fullName evidence="1">Uncharacterized protein</fullName>
    </submittedName>
</protein>
<dbReference type="AlphaFoldDB" id="A0AA43QLM2"/>
<organism evidence="1 2">
    <name type="scientific">Ramalina farinacea</name>
    <dbReference type="NCBI Taxonomy" id="258253"/>
    <lineage>
        <taxon>Eukaryota</taxon>
        <taxon>Fungi</taxon>
        <taxon>Dikarya</taxon>
        <taxon>Ascomycota</taxon>
        <taxon>Pezizomycotina</taxon>
        <taxon>Lecanoromycetes</taxon>
        <taxon>OSLEUM clade</taxon>
        <taxon>Lecanoromycetidae</taxon>
        <taxon>Lecanorales</taxon>
        <taxon>Lecanorineae</taxon>
        <taxon>Ramalinaceae</taxon>
        <taxon>Ramalina</taxon>
    </lineage>
</organism>
<evidence type="ECO:0000313" key="2">
    <source>
        <dbReference type="Proteomes" id="UP001161017"/>
    </source>
</evidence>
<dbReference type="EMBL" id="JAPUFD010000005">
    <property type="protein sequence ID" value="MDI1487594.1"/>
    <property type="molecule type" value="Genomic_DNA"/>
</dbReference>
<evidence type="ECO:0000313" key="1">
    <source>
        <dbReference type="EMBL" id="MDI1487594.1"/>
    </source>
</evidence>
<reference evidence="1" key="1">
    <citation type="journal article" date="2023" name="Genome Biol. Evol.">
        <title>First Whole Genome Sequence and Flow Cytometry Genome Size Data for the Lichen-Forming Fungus Ramalina farinacea (Ascomycota).</title>
        <authorList>
            <person name="Llewellyn T."/>
            <person name="Mian S."/>
            <person name="Hill R."/>
            <person name="Leitch I.J."/>
            <person name="Gaya E."/>
        </authorList>
    </citation>
    <scope>NUCLEOTIDE SEQUENCE</scope>
    <source>
        <strain evidence="1">LIQ254RAFAR</strain>
    </source>
</reference>
<keyword evidence="2" id="KW-1185">Reference proteome</keyword>
<accession>A0AA43QLM2</accession>